<gene>
    <name evidence="1" type="ORF">IHE45_07G004700</name>
</gene>
<dbReference type="Proteomes" id="UP000827976">
    <property type="component" value="Chromosome 7"/>
</dbReference>
<sequence>MARKKKSRTDLKDATKVPEQESSDFYDKERLDDLLAKIKRSIELAKELKGPLPEKIWMKQQFAIGVNDVTRVLERMPHDVLTVQSTSKPVNGPLRRAPLVPLQAVIVALDCNPRWLVKHIPSLSSSRQVPVISIKDSKRGSLRLGELVNLKTAMVIGVKAKGSKINEAIDAILSGDDTLLEDISKTP</sequence>
<name>A0ACB7VPG3_DIOAL</name>
<keyword evidence="2" id="KW-1185">Reference proteome</keyword>
<accession>A0ACB7VPG3</accession>
<comment type="caution">
    <text evidence="1">The sequence shown here is derived from an EMBL/GenBank/DDBJ whole genome shotgun (WGS) entry which is preliminary data.</text>
</comment>
<dbReference type="EMBL" id="CM037017">
    <property type="protein sequence ID" value="KAH7676280.1"/>
    <property type="molecule type" value="Genomic_DNA"/>
</dbReference>
<organism evidence="1 2">
    <name type="scientific">Dioscorea alata</name>
    <name type="common">Purple yam</name>
    <dbReference type="NCBI Taxonomy" id="55571"/>
    <lineage>
        <taxon>Eukaryota</taxon>
        <taxon>Viridiplantae</taxon>
        <taxon>Streptophyta</taxon>
        <taxon>Embryophyta</taxon>
        <taxon>Tracheophyta</taxon>
        <taxon>Spermatophyta</taxon>
        <taxon>Magnoliopsida</taxon>
        <taxon>Liliopsida</taxon>
        <taxon>Dioscoreales</taxon>
        <taxon>Dioscoreaceae</taxon>
        <taxon>Dioscorea</taxon>
    </lineage>
</organism>
<protein>
    <submittedName>
        <fullName evidence="1">Ribonuclease P protein</fullName>
        <ecNumber evidence="1">3.1.26.5</ecNumber>
    </submittedName>
</protein>
<reference evidence="2" key="1">
    <citation type="journal article" date="2022" name="Nat. Commun.">
        <title>Chromosome evolution and the genetic basis of agronomically important traits in greater yam.</title>
        <authorList>
            <person name="Bredeson J.V."/>
            <person name="Lyons J.B."/>
            <person name="Oniyinde I.O."/>
            <person name="Okereke N.R."/>
            <person name="Kolade O."/>
            <person name="Nnabue I."/>
            <person name="Nwadili C.O."/>
            <person name="Hribova E."/>
            <person name="Parker M."/>
            <person name="Nwogha J."/>
            <person name="Shu S."/>
            <person name="Carlson J."/>
            <person name="Kariba R."/>
            <person name="Muthemba S."/>
            <person name="Knop K."/>
            <person name="Barton G.J."/>
            <person name="Sherwood A.V."/>
            <person name="Lopez-Montes A."/>
            <person name="Asiedu R."/>
            <person name="Jamnadass R."/>
            <person name="Muchugi A."/>
            <person name="Goodstein D."/>
            <person name="Egesi C.N."/>
            <person name="Featherston J."/>
            <person name="Asfaw A."/>
            <person name="Simpson G.G."/>
            <person name="Dolezel J."/>
            <person name="Hendre P.S."/>
            <person name="Van Deynze A."/>
            <person name="Kumar P.L."/>
            <person name="Obidiegwu J.E."/>
            <person name="Bhattacharjee R."/>
            <person name="Rokhsar D.S."/>
        </authorList>
    </citation>
    <scope>NUCLEOTIDE SEQUENCE [LARGE SCALE GENOMIC DNA]</scope>
    <source>
        <strain evidence="2">cv. TDa95/00328</strain>
    </source>
</reference>
<evidence type="ECO:0000313" key="1">
    <source>
        <dbReference type="EMBL" id="KAH7676280.1"/>
    </source>
</evidence>
<keyword evidence="1" id="KW-0378">Hydrolase</keyword>
<dbReference type="EC" id="3.1.26.5" evidence="1"/>
<evidence type="ECO:0000313" key="2">
    <source>
        <dbReference type="Proteomes" id="UP000827976"/>
    </source>
</evidence>
<proteinExistence type="predicted"/>